<organism evidence="1 2">
    <name type="scientific">Bacteroides ovatus</name>
    <dbReference type="NCBI Taxonomy" id="28116"/>
    <lineage>
        <taxon>Bacteria</taxon>
        <taxon>Pseudomonadati</taxon>
        <taxon>Bacteroidota</taxon>
        <taxon>Bacteroidia</taxon>
        <taxon>Bacteroidales</taxon>
        <taxon>Bacteroidaceae</taxon>
        <taxon>Bacteroides</taxon>
    </lineage>
</organism>
<evidence type="ECO:0000313" key="1">
    <source>
        <dbReference type="EMBL" id="RHH39088.1"/>
    </source>
</evidence>
<dbReference type="EMBL" id="QRJR01000044">
    <property type="protein sequence ID" value="RHH39088.1"/>
    <property type="molecule type" value="Genomic_DNA"/>
</dbReference>
<dbReference type="Proteomes" id="UP000283329">
    <property type="component" value="Unassembled WGS sequence"/>
</dbReference>
<protein>
    <submittedName>
        <fullName evidence="1">Uncharacterized protein</fullName>
    </submittedName>
</protein>
<proteinExistence type="predicted"/>
<name>A0A414WQI6_BACOV</name>
<evidence type="ECO:0000313" key="2">
    <source>
        <dbReference type="Proteomes" id="UP000283329"/>
    </source>
</evidence>
<gene>
    <name evidence="1" type="ORF">DW206_24945</name>
</gene>
<comment type="caution">
    <text evidence="1">The sequence shown here is derived from an EMBL/GenBank/DDBJ whole genome shotgun (WGS) entry which is preliminary data.</text>
</comment>
<accession>A0A414WQI6</accession>
<sequence>MKVNLNRNLLDFRGREFIELVNGKESKKSLRDLVAEALFAAGSNPQKNMETSKKLRAYKMLQQIINNRGVLDIETEDAALLKEICGEYLTAGTYGQIYDLIEGGNKE</sequence>
<reference evidence="1 2" key="1">
    <citation type="submission" date="2018-08" db="EMBL/GenBank/DDBJ databases">
        <title>A genome reference for cultivated species of the human gut microbiota.</title>
        <authorList>
            <person name="Zou Y."/>
            <person name="Xue W."/>
            <person name="Luo G."/>
        </authorList>
    </citation>
    <scope>NUCLEOTIDE SEQUENCE [LARGE SCALE GENOMIC DNA]</scope>
    <source>
        <strain evidence="1 2">AM17-48</strain>
    </source>
</reference>
<dbReference type="RefSeq" id="WP_118299824.1">
    <property type="nucleotide sequence ID" value="NZ_JADNOV010000017.1"/>
</dbReference>
<dbReference type="AlphaFoldDB" id="A0A414WQI6"/>